<dbReference type="Gene3D" id="2.30.110.10">
    <property type="entry name" value="Electron Transport, Fmn-binding Protein, Chain A"/>
    <property type="match status" value="1"/>
</dbReference>
<reference evidence="7 9" key="2">
    <citation type="submission" date="2019-03" db="EMBL/GenBank/DDBJ databases">
        <title>Genomic Encyclopedia of Type Strains, Phase IV (KMG-IV): sequencing the most valuable type-strain genomes for metagenomic binning, comparative biology and taxonomic classification.</title>
        <authorList>
            <person name="Goeker M."/>
        </authorList>
    </citation>
    <scope>NUCLEOTIDE SEQUENCE [LARGE SCALE GENOMIC DNA]</scope>
    <source>
        <strain evidence="7 9">DSM 101483</strain>
    </source>
</reference>
<dbReference type="KEGG" id="dej:AWY79_13960"/>
<keyword evidence="2" id="KW-0547">Nucleotide-binding</keyword>
<dbReference type="EMBL" id="SOBK01000005">
    <property type="protein sequence ID" value="TDT88739.1"/>
    <property type="molecule type" value="Genomic_DNA"/>
</dbReference>
<gene>
    <name evidence="6" type="ORF">AWY79_13960</name>
    <name evidence="7" type="ORF">EDC59_105141</name>
</gene>
<protein>
    <submittedName>
        <fullName evidence="7">PilZ domain-containing protein</fullName>
    </submittedName>
</protein>
<dbReference type="Proteomes" id="UP000295506">
    <property type="component" value="Unassembled WGS sequence"/>
</dbReference>
<evidence type="ECO:0000313" key="9">
    <source>
        <dbReference type="Proteomes" id="UP000295506"/>
    </source>
</evidence>
<feature type="domain" description="Type III secretion system flagellar brake protein YcgR PilZN" evidence="5">
    <location>
        <begin position="31"/>
        <end position="109"/>
    </location>
</feature>
<evidence type="ECO:0000259" key="4">
    <source>
        <dbReference type="Pfam" id="PF07238"/>
    </source>
</evidence>
<dbReference type="InterPro" id="IPR009875">
    <property type="entry name" value="PilZ_domain"/>
</dbReference>
<reference evidence="6 8" key="1">
    <citation type="journal article" date="2016" name="Front. Microbiol.">
        <title>Genome Sequence of the Piezophilic, Mesophilic Sulfate-Reducing Bacterium Desulfovibrio indicus J2T.</title>
        <authorList>
            <person name="Cao J."/>
            <person name="Maignien L."/>
            <person name="Shao Z."/>
            <person name="Alain K."/>
            <person name="Jebbar M."/>
        </authorList>
    </citation>
    <scope>NUCLEOTIDE SEQUENCE [LARGE SCALE GENOMIC DNA]</scope>
    <source>
        <strain evidence="6 8">J2</strain>
    </source>
</reference>
<sequence>MATKGNGSANGREFKVMRDHWADHRIYFGATVHVSKVMEREKLAGRIIGLSEYKYLILEIPLVIGHRARYAPGSTVVAKFVSEATVYGFYSEVLQLQYDPAPIMYLKYPTEVESFEFRSSKRFVCNVPARMYNDNAHYYCLISDISSGGCHLTVHQHSLKGGEHIAEGERVRLLLNLYGLGELSLDCKVRGVKKSAAGHSYGVEFDTQGESYGRLEKYLDMLCS</sequence>
<feature type="domain" description="PilZ" evidence="4">
    <location>
        <begin position="118"/>
        <end position="217"/>
    </location>
</feature>
<dbReference type="Proteomes" id="UP000055611">
    <property type="component" value="Chromosome"/>
</dbReference>
<keyword evidence="3" id="KW-0975">Bacterial flagellum</keyword>
<dbReference type="RefSeq" id="WP_066805192.1">
    <property type="nucleotide sequence ID" value="NZ_CP014206.1"/>
</dbReference>
<dbReference type="InterPro" id="IPR009926">
    <property type="entry name" value="T3SS_YcgR_PilZN"/>
</dbReference>
<accession>A0A126QRM3</accession>
<evidence type="ECO:0000256" key="3">
    <source>
        <dbReference type="ARBA" id="ARBA00023143"/>
    </source>
</evidence>
<dbReference type="SUPFAM" id="SSF141371">
    <property type="entry name" value="PilZ domain-like"/>
    <property type="match status" value="2"/>
</dbReference>
<evidence type="ECO:0000259" key="5">
    <source>
        <dbReference type="Pfam" id="PF12945"/>
    </source>
</evidence>
<dbReference type="GO" id="GO:0035438">
    <property type="term" value="F:cyclic-di-GMP binding"/>
    <property type="evidence" value="ECO:0007669"/>
    <property type="project" value="InterPro"/>
</dbReference>
<name>A0A126QRM3_9BACT</name>
<dbReference type="AlphaFoldDB" id="A0A126QRM3"/>
<dbReference type="EMBL" id="CP014206">
    <property type="protein sequence ID" value="AMK12135.1"/>
    <property type="molecule type" value="Genomic_DNA"/>
</dbReference>
<dbReference type="InterPro" id="IPR012349">
    <property type="entry name" value="Split_barrel_FMN-bd"/>
</dbReference>
<evidence type="ECO:0000313" key="7">
    <source>
        <dbReference type="EMBL" id="TDT88739.1"/>
    </source>
</evidence>
<evidence type="ECO:0000313" key="6">
    <source>
        <dbReference type="EMBL" id="AMK12135.1"/>
    </source>
</evidence>
<proteinExistence type="predicted"/>
<dbReference type="OrthoDB" id="5453966at2"/>
<evidence type="ECO:0000256" key="1">
    <source>
        <dbReference type="ARBA" id="ARBA00022636"/>
    </source>
</evidence>
<evidence type="ECO:0000313" key="8">
    <source>
        <dbReference type="Proteomes" id="UP000055611"/>
    </source>
</evidence>
<organism evidence="7 9">
    <name type="scientific">Pseudodesulfovibrio indicus</name>
    <dbReference type="NCBI Taxonomy" id="1716143"/>
    <lineage>
        <taxon>Bacteria</taxon>
        <taxon>Pseudomonadati</taxon>
        <taxon>Thermodesulfobacteriota</taxon>
        <taxon>Desulfovibrionia</taxon>
        <taxon>Desulfovibrionales</taxon>
        <taxon>Desulfovibrionaceae</taxon>
    </lineage>
</organism>
<dbReference type="Pfam" id="PF07238">
    <property type="entry name" value="PilZ"/>
    <property type="match status" value="1"/>
</dbReference>
<dbReference type="Pfam" id="PF12945">
    <property type="entry name" value="PilZNR"/>
    <property type="match status" value="1"/>
</dbReference>
<keyword evidence="8" id="KW-1185">Reference proteome</keyword>
<dbReference type="Gene3D" id="2.40.10.220">
    <property type="entry name" value="predicted glycosyltransferase like domains"/>
    <property type="match status" value="1"/>
</dbReference>
<keyword evidence="1" id="KW-0973">c-di-GMP</keyword>
<evidence type="ECO:0000256" key="2">
    <source>
        <dbReference type="ARBA" id="ARBA00022741"/>
    </source>
</evidence>